<dbReference type="Proteomes" id="UP000410984">
    <property type="component" value="Unassembled WGS sequence"/>
</dbReference>
<gene>
    <name evidence="1" type="ORF">MET9862_02875</name>
</gene>
<dbReference type="RefSeq" id="WP_142583613.1">
    <property type="nucleotide sequence ID" value="NZ_CABFPH010000038.1"/>
</dbReference>
<evidence type="ECO:0000313" key="1">
    <source>
        <dbReference type="EMBL" id="VUD72280.1"/>
    </source>
</evidence>
<dbReference type="OrthoDB" id="8020895at2"/>
<reference evidence="1 2" key="1">
    <citation type="submission" date="2019-06" db="EMBL/GenBank/DDBJ databases">
        <authorList>
            <person name="Rodrigo-Torres L."/>
            <person name="Arahal R. D."/>
            <person name="Lucena T."/>
        </authorList>
    </citation>
    <scope>NUCLEOTIDE SEQUENCE [LARGE SCALE GENOMIC DNA]</scope>
    <source>
        <strain evidence="1 2">SB0023/3</strain>
    </source>
</reference>
<organism evidence="1 2">
    <name type="scientific">Methylobacterium symbioticum</name>
    <dbReference type="NCBI Taxonomy" id="2584084"/>
    <lineage>
        <taxon>Bacteria</taxon>
        <taxon>Pseudomonadati</taxon>
        <taxon>Pseudomonadota</taxon>
        <taxon>Alphaproteobacteria</taxon>
        <taxon>Hyphomicrobiales</taxon>
        <taxon>Methylobacteriaceae</taxon>
        <taxon>Methylobacterium</taxon>
    </lineage>
</organism>
<sequence length="274" mass="28865">MVGSGIVVEFPTGRPFGCRPLGRSRNRSVVGIVRSLCGRRVRTGADPDAPLPIKLSELAGLADETVGRLAALAHEGVITAASAARLAIRHADECSDPRPRRESEAGRSAKYELTLLGDPFGRFAFRFRGRTGWVLCAPSTGIDFLAELRIHERVQACLLIGCGTGGRTAVRILTSADWSRRLLGVGIGRSGSGHVLLLGGLPLRGAGRSHALTTIEQAVRRGGNTELVLSRLKMDAGSGRPGPVPDSAREVLTLIELVFPGLVEAPAAEGGSSR</sequence>
<accession>A0A509EDN0</accession>
<protein>
    <submittedName>
        <fullName evidence="1">Uncharacterized protein</fullName>
    </submittedName>
</protein>
<evidence type="ECO:0000313" key="2">
    <source>
        <dbReference type="Proteomes" id="UP000410984"/>
    </source>
</evidence>
<proteinExistence type="predicted"/>
<name>A0A509EDN0_9HYPH</name>
<keyword evidence="2" id="KW-1185">Reference proteome</keyword>
<dbReference type="EMBL" id="CABFPH010000038">
    <property type="protein sequence ID" value="VUD72280.1"/>
    <property type="molecule type" value="Genomic_DNA"/>
</dbReference>
<dbReference type="AlphaFoldDB" id="A0A509EDN0"/>